<feature type="region of interest" description="Disordered" evidence="1">
    <location>
        <begin position="349"/>
        <end position="397"/>
    </location>
</feature>
<name>A0A1X2GAP4_9FUNG</name>
<keyword evidence="3" id="KW-1185">Reference proteome</keyword>
<organism evidence="2 3">
    <name type="scientific">Hesseltinella vesiculosa</name>
    <dbReference type="NCBI Taxonomy" id="101127"/>
    <lineage>
        <taxon>Eukaryota</taxon>
        <taxon>Fungi</taxon>
        <taxon>Fungi incertae sedis</taxon>
        <taxon>Mucoromycota</taxon>
        <taxon>Mucoromycotina</taxon>
        <taxon>Mucoromycetes</taxon>
        <taxon>Mucorales</taxon>
        <taxon>Cunninghamellaceae</taxon>
        <taxon>Hesseltinella</taxon>
    </lineage>
</organism>
<dbReference type="Proteomes" id="UP000242146">
    <property type="component" value="Unassembled WGS sequence"/>
</dbReference>
<gene>
    <name evidence="2" type="ORF">DM01DRAFT_316563</name>
</gene>
<dbReference type="EMBL" id="MCGT01000026">
    <property type="protein sequence ID" value="ORX49417.1"/>
    <property type="molecule type" value="Genomic_DNA"/>
</dbReference>
<feature type="compositionally biased region" description="Low complexity" evidence="1">
    <location>
        <begin position="184"/>
        <end position="204"/>
    </location>
</feature>
<dbReference type="AlphaFoldDB" id="A0A1X2GAP4"/>
<evidence type="ECO:0000313" key="2">
    <source>
        <dbReference type="EMBL" id="ORX49417.1"/>
    </source>
</evidence>
<accession>A0A1X2GAP4</accession>
<feature type="compositionally biased region" description="Low complexity" evidence="1">
    <location>
        <begin position="144"/>
        <end position="163"/>
    </location>
</feature>
<evidence type="ECO:0000256" key="1">
    <source>
        <dbReference type="SAM" id="MobiDB-lite"/>
    </source>
</evidence>
<dbReference type="OrthoDB" id="2289035at2759"/>
<feature type="region of interest" description="Disordered" evidence="1">
    <location>
        <begin position="121"/>
        <end position="214"/>
    </location>
</feature>
<proteinExistence type="predicted"/>
<evidence type="ECO:0000313" key="3">
    <source>
        <dbReference type="Proteomes" id="UP000242146"/>
    </source>
</evidence>
<reference evidence="2 3" key="1">
    <citation type="submission" date="2016-07" db="EMBL/GenBank/DDBJ databases">
        <title>Pervasive Adenine N6-methylation of Active Genes in Fungi.</title>
        <authorList>
            <consortium name="DOE Joint Genome Institute"/>
            <person name="Mondo S.J."/>
            <person name="Dannebaum R.O."/>
            <person name="Kuo R.C."/>
            <person name="Labutti K."/>
            <person name="Haridas S."/>
            <person name="Kuo A."/>
            <person name="Salamov A."/>
            <person name="Ahrendt S.R."/>
            <person name="Lipzen A."/>
            <person name="Sullivan W."/>
            <person name="Andreopoulos W.B."/>
            <person name="Clum A."/>
            <person name="Lindquist E."/>
            <person name="Daum C."/>
            <person name="Ramamoorthy G.K."/>
            <person name="Gryganskyi A."/>
            <person name="Culley D."/>
            <person name="Magnuson J.K."/>
            <person name="James T.Y."/>
            <person name="O'Malley M.A."/>
            <person name="Stajich J.E."/>
            <person name="Spatafora J.W."/>
            <person name="Visel A."/>
            <person name="Grigoriev I.V."/>
        </authorList>
    </citation>
    <scope>NUCLEOTIDE SEQUENCE [LARGE SCALE GENOMIC DNA]</scope>
    <source>
        <strain evidence="2 3">NRRL 3301</strain>
    </source>
</reference>
<comment type="caution">
    <text evidence="2">The sequence shown here is derived from an EMBL/GenBank/DDBJ whole genome shotgun (WGS) entry which is preliminary data.</text>
</comment>
<protein>
    <submittedName>
        <fullName evidence="2">Uncharacterized protein</fullName>
    </submittedName>
</protein>
<sequence>MPPQRASSLLKRSGSSASQVAIHQLVDGLHSPIQLAAISNYKLAQLTFAPPDMHSLRKTALIKNTVEYIYNITPPEWLDEMTRWEFFTLESLDEVDMTQEALETILSEYVQIMESFKSMRQDPSYLDDPALDTPTKEIQPPRRTTSVTSNDSCTSVSSSSIDTPIGTASSSPALTPAKPKDNKPPSLTIPSSGPSTLLSPTSPTSPNPMLQEQRRKSFRLNHHRISWTSDTGLSSFAASQHLAGELMSLFDMEFKIDISLNTNSAISSVAPQLPELSYFQEKKNNRSSVDSFMCLIPAFESFSIDGFEGASFVSRANKRTSIISSHRRSSLGTSPVRSSSLKYKNRAALASSGHASSTHPPMPTEPTAKKNSLANKSLSKKTSIRRLVSMFATPPPT</sequence>